<feature type="compositionally biased region" description="Polar residues" evidence="8">
    <location>
        <begin position="194"/>
        <end position="207"/>
    </location>
</feature>
<dbReference type="KEGG" id="kaf:KAFR_0B02000"/>
<dbReference type="RefSeq" id="XP_003955633.1">
    <property type="nucleotide sequence ID" value="XM_003955584.1"/>
</dbReference>
<evidence type="ECO:0000313" key="11">
    <source>
        <dbReference type="Proteomes" id="UP000005220"/>
    </source>
</evidence>
<dbReference type="EMBL" id="HE650822">
    <property type="protein sequence ID" value="CCF56498.1"/>
    <property type="molecule type" value="Genomic_DNA"/>
</dbReference>
<evidence type="ECO:0000256" key="3">
    <source>
        <dbReference type="ARBA" id="ARBA00022737"/>
    </source>
</evidence>
<evidence type="ECO:0000256" key="4">
    <source>
        <dbReference type="ARBA" id="ARBA00022771"/>
    </source>
</evidence>
<protein>
    <recommendedName>
        <fullName evidence="9">C2H2-type domain-containing protein</fullName>
    </recommendedName>
</protein>
<comment type="subcellular location">
    <subcellularLocation>
        <location evidence="1">Nucleus</location>
    </subcellularLocation>
</comment>
<dbReference type="GO" id="GO:0000981">
    <property type="term" value="F:DNA-binding transcription factor activity, RNA polymerase II-specific"/>
    <property type="evidence" value="ECO:0007669"/>
    <property type="project" value="TreeGrafter"/>
</dbReference>
<dbReference type="GO" id="GO:0000978">
    <property type="term" value="F:RNA polymerase II cis-regulatory region sequence-specific DNA binding"/>
    <property type="evidence" value="ECO:0007669"/>
    <property type="project" value="TreeGrafter"/>
</dbReference>
<dbReference type="OrthoDB" id="6077919at2759"/>
<dbReference type="AlphaFoldDB" id="H2AQ48"/>
<dbReference type="Pfam" id="PF00096">
    <property type="entry name" value="zf-C2H2"/>
    <property type="match status" value="2"/>
</dbReference>
<dbReference type="PANTHER" id="PTHR19818">
    <property type="entry name" value="ZINC FINGER PROTEIN ZIC AND GLI"/>
    <property type="match status" value="1"/>
</dbReference>
<keyword evidence="5" id="KW-0862">Zinc</keyword>
<sequence>MSYPRATCLNINDETVYPNQSFPSCTPIDNAKLVLHKILPPSTPYIKPSTSSIIQNIIRNNENSDIPKVKLPSFNEMVARTPEYFQAQYVHHFQSPNKVITHPTEIPHTVPSYYPSPVGSTASTPLGNTYSSPSGESPKRQQLLQSYYFAAPLQLREISNQPICTTPLLPLTDTSSSAPSSNSSSRKNSNDISRASSTTSLPSQKQLNDGYIIGSGMPLQKHLSREIRQRKKCPVCGKMCSRPSTLKTHYLIHTGDTPFKCTWSGCPKAFNVKSNMLRHVKSHEKKLSKKLQTKIVKAGKDLI</sequence>
<feature type="domain" description="C2H2-type" evidence="9">
    <location>
        <begin position="231"/>
        <end position="258"/>
    </location>
</feature>
<dbReference type="SMART" id="SM00355">
    <property type="entry name" value="ZnF_C2H2"/>
    <property type="match status" value="2"/>
</dbReference>
<keyword evidence="6" id="KW-0539">Nucleus</keyword>
<dbReference type="Proteomes" id="UP000005220">
    <property type="component" value="Chromosome 2"/>
</dbReference>
<evidence type="ECO:0000256" key="1">
    <source>
        <dbReference type="ARBA" id="ARBA00004123"/>
    </source>
</evidence>
<evidence type="ECO:0000256" key="2">
    <source>
        <dbReference type="ARBA" id="ARBA00022723"/>
    </source>
</evidence>
<keyword evidence="2" id="KW-0479">Metal-binding</keyword>
<dbReference type="SUPFAM" id="SSF57667">
    <property type="entry name" value="beta-beta-alpha zinc fingers"/>
    <property type="match status" value="1"/>
</dbReference>
<evidence type="ECO:0000256" key="6">
    <source>
        <dbReference type="ARBA" id="ARBA00023242"/>
    </source>
</evidence>
<dbReference type="Gene3D" id="3.30.160.60">
    <property type="entry name" value="Classic Zinc Finger"/>
    <property type="match status" value="2"/>
</dbReference>
<keyword evidence="4 7" id="KW-0863">Zinc-finger</keyword>
<proteinExistence type="predicted"/>
<dbReference type="FunFam" id="3.30.160.60:FF:001102">
    <property type="entry name" value="Transcription factor IIIA"/>
    <property type="match status" value="1"/>
</dbReference>
<reference evidence="10 11" key="1">
    <citation type="journal article" date="2011" name="Proc. Natl. Acad. Sci. U.S.A.">
        <title>Evolutionary erosion of yeast sex chromosomes by mating-type switching accidents.</title>
        <authorList>
            <person name="Gordon J.L."/>
            <person name="Armisen D."/>
            <person name="Proux-Wera E."/>
            <person name="Oheigeartaigh S.S."/>
            <person name="Byrne K.P."/>
            <person name="Wolfe K.H."/>
        </authorList>
    </citation>
    <scope>NUCLEOTIDE SEQUENCE [LARGE SCALE GENOMIC DNA]</scope>
    <source>
        <strain evidence="11">ATCC 22294 / BCRC 22015 / CBS 2517 / CECT 1963 / NBRC 1671 / NRRL Y-8276</strain>
    </source>
</reference>
<feature type="domain" description="C2H2-type" evidence="9">
    <location>
        <begin position="259"/>
        <end position="288"/>
    </location>
</feature>
<evidence type="ECO:0000256" key="7">
    <source>
        <dbReference type="PROSITE-ProRule" id="PRU00042"/>
    </source>
</evidence>
<feature type="compositionally biased region" description="Low complexity" evidence="8">
    <location>
        <begin position="175"/>
        <end position="193"/>
    </location>
</feature>
<keyword evidence="3" id="KW-0677">Repeat</keyword>
<feature type="region of interest" description="Disordered" evidence="8">
    <location>
        <begin position="111"/>
        <end position="138"/>
    </location>
</feature>
<keyword evidence="11" id="KW-1185">Reference proteome</keyword>
<name>H2AQ48_KAZAF</name>
<dbReference type="GO" id="GO:0005634">
    <property type="term" value="C:nucleus"/>
    <property type="evidence" value="ECO:0007669"/>
    <property type="project" value="UniProtKB-SubCell"/>
</dbReference>
<dbReference type="InParanoid" id="H2AQ48"/>
<evidence type="ECO:0000256" key="8">
    <source>
        <dbReference type="SAM" id="MobiDB-lite"/>
    </source>
</evidence>
<feature type="compositionally biased region" description="Polar residues" evidence="8">
    <location>
        <begin position="118"/>
        <end position="138"/>
    </location>
</feature>
<dbReference type="PROSITE" id="PS50157">
    <property type="entry name" value="ZINC_FINGER_C2H2_2"/>
    <property type="match status" value="2"/>
</dbReference>
<dbReference type="HOGENOM" id="CLU_918502_0_0_1"/>
<gene>
    <name evidence="10" type="primary">KAFR0B02000</name>
    <name evidence="10" type="ORF">KAFR_0B02000</name>
</gene>
<dbReference type="PROSITE" id="PS00028">
    <property type="entry name" value="ZINC_FINGER_C2H2_1"/>
    <property type="match status" value="2"/>
</dbReference>
<organism evidence="10 11">
    <name type="scientific">Kazachstania africana (strain ATCC 22294 / BCRC 22015 / CBS 2517 / CECT 1963 / NBRC 1671 / NRRL Y-8276)</name>
    <name type="common">Yeast</name>
    <name type="synonym">Kluyveromyces africanus</name>
    <dbReference type="NCBI Taxonomy" id="1071382"/>
    <lineage>
        <taxon>Eukaryota</taxon>
        <taxon>Fungi</taxon>
        <taxon>Dikarya</taxon>
        <taxon>Ascomycota</taxon>
        <taxon>Saccharomycotina</taxon>
        <taxon>Saccharomycetes</taxon>
        <taxon>Saccharomycetales</taxon>
        <taxon>Saccharomycetaceae</taxon>
        <taxon>Kazachstania</taxon>
    </lineage>
</organism>
<accession>H2AQ48</accession>
<dbReference type="GO" id="GO:0008270">
    <property type="term" value="F:zinc ion binding"/>
    <property type="evidence" value="ECO:0007669"/>
    <property type="project" value="UniProtKB-KW"/>
</dbReference>
<dbReference type="PANTHER" id="PTHR19818:SF139">
    <property type="entry name" value="PAIR-RULE PROTEIN ODD-PAIRED"/>
    <property type="match status" value="1"/>
</dbReference>
<dbReference type="InterPro" id="IPR050329">
    <property type="entry name" value="GLI_C2H2-zinc-finger"/>
</dbReference>
<feature type="region of interest" description="Disordered" evidence="8">
    <location>
        <begin position="170"/>
        <end position="207"/>
    </location>
</feature>
<dbReference type="GO" id="GO:0045944">
    <property type="term" value="P:positive regulation of transcription by RNA polymerase II"/>
    <property type="evidence" value="ECO:0007669"/>
    <property type="project" value="UniProtKB-ARBA"/>
</dbReference>
<evidence type="ECO:0000256" key="5">
    <source>
        <dbReference type="ARBA" id="ARBA00022833"/>
    </source>
</evidence>
<evidence type="ECO:0000259" key="9">
    <source>
        <dbReference type="PROSITE" id="PS50157"/>
    </source>
</evidence>
<dbReference type="InterPro" id="IPR036236">
    <property type="entry name" value="Znf_C2H2_sf"/>
</dbReference>
<dbReference type="InterPro" id="IPR013087">
    <property type="entry name" value="Znf_C2H2_type"/>
</dbReference>
<evidence type="ECO:0000313" key="10">
    <source>
        <dbReference type="EMBL" id="CCF56498.1"/>
    </source>
</evidence>
<dbReference type="GeneID" id="13882800"/>
<dbReference type="eggNOG" id="KOG1721">
    <property type="taxonomic scope" value="Eukaryota"/>
</dbReference>